<dbReference type="PANTHER" id="PTHR47216:SF4">
    <property type="entry name" value="OS01G0859400 PROTEIN"/>
    <property type="match status" value="1"/>
</dbReference>
<dbReference type="AlphaFoldDB" id="A0A0A3IR34"/>
<dbReference type="eggNOG" id="COG2453">
    <property type="taxonomic scope" value="Bacteria"/>
</dbReference>
<dbReference type="RefSeq" id="WP_036151506.1">
    <property type="nucleotide sequence ID" value="NZ_AVCX01000015.1"/>
</dbReference>
<name>A0A0A3IR34_9BACI</name>
<dbReference type="InterPro" id="IPR000340">
    <property type="entry name" value="Dual-sp_phosphatase_cat-dom"/>
</dbReference>
<dbReference type="InterPro" id="IPR029021">
    <property type="entry name" value="Prot-tyrosine_phosphatase-like"/>
</dbReference>
<dbReference type="PANTHER" id="PTHR47216">
    <property type="match status" value="1"/>
</dbReference>
<feature type="domain" description="Tyrosine specific protein phosphatases" evidence="1">
    <location>
        <begin position="60"/>
        <end position="135"/>
    </location>
</feature>
<organism evidence="2 3">
    <name type="scientific">Lysinibacillus odysseyi 34hs-1 = NBRC 100172</name>
    <dbReference type="NCBI Taxonomy" id="1220589"/>
    <lineage>
        <taxon>Bacteria</taxon>
        <taxon>Bacillati</taxon>
        <taxon>Bacillota</taxon>
        <taxon>Bacilli</taxon>
        <taxon>Bacillales</taxon>
        <taxon>Bacillaceae</taxon>
        <taxon>Lysinibacillus</taxon>
    </lineage>
</organism>
<dbReference type="Gene3D" id="3.90.190.10">
    <property type="entry name" value="Protein tyrosine phosphatase superfamily"/>
    <property type="match status" value="1"/>
</dbReference>
<sequence>MYDELIKGRVYFGGADDAASAVHEKEVEKVIDLRVKGRTEKVDYSYIHKPIADESDEIPSSIQAGVTEVINAYQAGEKIYFHCGSGNGRASVMAVAALMELGAAGSLEEAENMVKEVHPSVNIRPNMREALEKLYK</sequence>
<dbReference type="OrthoDB" id="2081133at2"/>
<dbReference type="SUPFAM" id="SSF52799">
    <property type="entry name" value="(Phosphotyrosine protein) phosphatases II"/>
    <property type="match status" value="1"/>
</dbReference>
<keyword evidence="3" id="KW-1185">Reference proteome</keyword>
<gene>
    <name evidence="2" type="ORF">CD32_03960</name>
</gene>
<evidence type="ECO:0000313" key="2">
    <source>
        <dbReference type="EMBL" id="KGR87191.1"/>
    </source>
</evidence>
<dbReference type="EMBL" id="JPVP01000048">
    <property type="protein sequence ID" value="KGR87191.1"/>
    <property type="molecule type" value="Genomic_DNA"/>
</dbReference>
<comment type="caution">
    <text evidence="2">The sequence shown here is derived from an EMBL/GenBank/DDBJ whole genome shotgun (WGS) entry which is preliminary data.</text>
</comment>
<accession>A0A0A3IR34</accession>
<proteinExistence type="predicted"/>
<evidence type="ECO:0000259" key="1">
    <source>
        <dbReference type="PROSITE" id="PS50056"/>
    </source>
</evidence>
<protein>
    <recommendedName>
        <fullName evidence="1">Tyrosine specific protein phosphatases domain-containing protein</fullName>
    </recommendedName>
</protein>
<dbReference type="PROSITE" id="PS50056">
    <property type="entry name" value="TYR_PHOSPHATASE_2"/>
    <property type="match status" value="1"/>
</dbReference>
<evidence type="ECO:0000313" key="3">
    <source>
        <dbReference type="Proteomes" id="UP000030437"/>
    </source>
</evidence>
<reference evidence="2 3" key="1">
    <citation type="submission" date="2014-02" db="EMBL/GenBank/DDBJ databases">
        <title>Draft genome sequence of Lysinibacillus odysseyi NBRC 100172.</title>
        <authorList>
            <person name="Zhang F."/>
            <person name="Wang G."/>
            <person name="Zhang L."/>
        </authorList>
    </citation>
    <scope>NUCLEOTIDE SEQUENCE [LARGE SCALE GENOMIC DNA]</scope>
    <source>
        <strain evidence="2 3">NBRC 100172</strain>
    </source>
</reference>
<dbReference type="STRING" id="1220589.CD32_03960"/>
<dbReference type="Proteomes" id="UP000030437">
    <property type="component" value="Unassembled WGS sequence"/>
</dbReference>
<dbReference type="Pfam" id="PF00782">
    <property type="entry name" value="DSPc"/>
    <property type="match status" value="1"/>
</dbReference>
<dbReference type="InterPro" id="IPR000387">
    <property type="entry name" value="Tyr_Pase_dom"/>
</dbReference>